<evidence type="ECO:0000256" key="9">
    <source>
        <dbReference type="PIRSR" id="PIRSR604808-2"/>
    </source>
</evidence>
<feature type="binding site" evidence="9">
    <location>
        <position position="303"/>
    </location>
    <ligand>
        <name>Mg(2+)</name>
        <dbReference type="ChEBI" id="CHEBI:18420"/>
        <label>1</label>
    </ligand>
</feature>
<evidence type="ECO:0000256" key="11">
    <source>
        <dbReference type="PROSITE-ProRule" id="PRU01343"/>
    </source>
</evidence>
<protein>
    <recommendedName>
        <fullName evidence="12">DNA-(apurinic or apyrimidinic site) endonuclease</fullName>
        <ecNumber evidence="12">3.1.-.-</ecNumber>
    </recommendedName>
</protein>
<name>A0AAD9FP48_PAPLA</name>
<evidence type="ECO:0000256" key="5">
    <source>
        <dbReference type="ARBA" id="ARBA00022833"/>
    </source>
</evidence>
<keyword evidence="6 9" id="KW-0460">Magnesium</keyword>
<keyword evidence="7" id="KW-0539">Nucleus</keyword>
<feature type="binding site" evidence="9">
    <location>
        <position position="204"/>
    </location>
    <ligand>
        <name>Mg(2+)</name>
        <dbReference type="ChEBI" id="CHEBI:18420"/>
        <label>1</label>
    </ligand>
</feature>
<dbReference type="Gene3D" id="3.60.10.10">
    <property type="entry name" value="Endonuclease/exonuclease/phosphatase"/>
    <property type="match status" value="1"/>
</dbReference>
<keyword evidence="15" id="KW-0540">Nuclease</keyword>
<feature type="active site" description="Proton acceptor" evidence="8">
    <location>
        <position position="303"/>
    </location>
</feature>
<evidence type="ECO:0000313" key="16">
    <source>
        <dbReference type="Proteomes" id="UP001182556"/>
    </source>
</evidence>
<feature type="active site" description="Proton donor/acceptor" evidence="8">
    <location>
        <position position="202"/>
    </location>
</feature>
<feature type="compositionally biased region" description="Basic and acidic residues" evidence="13">
    <location>
        <begin position="415"/>
        <end position="443"/>
    </location>
</feature>
<dbReference type="GO" id="GO:0006284">
    <property type="term" value="P:base-excision repair"/>
    <property type="evidence" value="ECO:0007669"/>
    <property type="project" value="TreeGrafter"/>
</dbReference>
<evidence type="ECO:0000256" key="10">
    <source>
        <dbReference type="PIRSR" id="PIRSR604808-3"/>
    </source>
</evidence>
<keyword evidence="3 11" id="KW-0863">Zinc-finger</keyword>
<keyword evidence="12" id="KW-0227">DNA damage</keyword>
<dbReference type="PANTHER" id="PTHR22748">
    <property type="entry name" value="AP ENDONUCLEASE"/>
    <property type="match status" value="1"/>
</dbReference>
<dbReference type="GO" id="GO:0008270">
    <property type="term" value="F:zinc ion binding"/>
    <property type="evidence" value="ECO:0007669"/>
    <property type="project" value="UniProtKB-KW"/>
</dbReference>
<feature type="region of interest" description="Disordered" evidence="13">
    <location>
        <begin position="472"/>
        <end position="491"/>
    </location>
</feature>
<dbReference type="PANTHER" id="PTHR22748:SF4">
    <property type="entry name" value="DNA-(APURINIC OR APYRIMIDINIC SITE) ENDONUCLEASE 2"/>
    <property type="match status" value="1"/>
</dbReference>
<feature type="binding site" evidence="9">
    <location>
        <position position="202"/>
    </location>
    <ligand>
        <name>Mg(2+)</name>
        <dbReference type="ChEBI" id="CHEBI:18420"/>
        <label>1</label>
    </ligand>
</feature>
<keyword evidence="12" id="KW-0234">DNA repair</keyword>
<feature type="site" description="Interaction with DNA substrate" evidence="10">
    <location>
        <position position="303"/>
    </location>
</feature>
<dbReference type="AlphaFoldDB" id="A0AAD9FP48"/>
<dbReference type="NCBIfam" id="TIGR00633">
    <property type="entry name" value="xth"/>
    <property type="match status" value="1"/>
</dbReference>
<evidence type="ECO:0000256" key="13">
    <source>
        <dbReference type="SAM" id="MobiDB-lite"/>
    </source>
</evidence>
<evidence type="ECO:0000256" key="8">
    <source>
        <dbReference type="PIRSR" id="PIRSR604808-1"/>
    </source>
</evidence>
<keyword evidence="16" id="KW-1185">Reference proteome</keyword>
<keyword evidence="9" id="KW-0464">Manganese</keyword>
<feature type="site" description="Transition state stabilizer" evidence="10">
    <location>
        <position position="204"/>
    </location>
</feature>
<evidence type="ECO:0000259" key="14">
    <source>
        <dbReference type="PROSITE" id="PS51999"/>
    </source>
</evidence>
<evidence type="ECO:0000256" key="6">
    <source>
        <dbReference type="ARBA" id="ARBA00022842"/>
    </source>
</evidence>
<dbReference type="Pfam" id="PF03372">
    <property type="entry name" value="Exo_endo_phos"/>
    <property type="match status" value="1"/>
</dbReference>
<feature type="active site" evidence="8">
    <location>
        <position position="163"/>
    </location>
</feature>
<proteinExistence type="inferred from homology"/>
<feature type="compositionally biased region" description="Polar residues" evidence="13">
    <location>
        <begin position="472"/>
        <end position="487"/>
    </location>
</feature>
<feature type="site" description="Important for catalytic activity" evidence="10">
    <location>
        <position position="277"/>
    </location>
</feature>
<keyword evidence="15" id="KW-0255">Endonuclease</keyword>
<feature type="region of interest" description="Disordered" evidence="13">
    <location>
        <begin position="372"/>
        <end position="465"/>
    </location>
</feature>
<dbReference type="PROSITE" id="PS51999">
    <property type="entry name" value="ZF_GRF"/>
    <property type="match status" value="1"/>
</dbReference>
<evidence type="ECO:0000256" key="12">
    <source>
        <dbReference type="RuleBase" id="RU362131"/>
    </source>
</evidence>
<organism evidence="15 16">
    <name type="scientific">Papiliotrema laurentii</name>
    <name type="common">Cryptococcus laurentii</name>
    <dbReference type="NCBI Taxonomy" id="5418"/>
    <lineage>
        <taxon>Eukaryota</taxon>
        <taxon>Fungi</taxon>
        <taxon>Dikarya</taxon>
        <taxon>Basidiomycota</taxon>
        <taxon>Agaricomycotina</taxon>
        <taxon>Tremellomycetes</taxon>
        <taxon>Tremellales</taxon>
        <taxon>Rhynchogastremaceae</taxon>
        <taxon>Papiliotrema</taxon>
    </lineage>
</organism>
<feature type="binding site" evidence="9">
    <location>
        <position position="302"/>
    </location>
    <ligand>
        <name>Mg(2+)</name>
        <dbReference type="ChEBI" id="CHEBI:18420"/>
        <label>1</label>
    </ligand>
</feature>
<dbReference type="InterPro" id="IPR036691">
    <property type="entry name" value="Endo/exonu/phosph_ase_sf"/>
</dbReference>
<evidence type="ECO:0000256" key="1">
    <source>
        <dbReference type="ARBA" id="ARBA00007092"/>
    </source>
</evidence>
<dbReference type="Proteomes" id="UP001182556">
    <property type="component" value="Unassembled WGS sequence"/>
</dbReference>
<evidence type="ECO:0000256" key="7">
    <source>
        <dbReference type="ARBA" id="ARBA00023242"/>
    </source>
</evidence>
<gene>
    <name evidence="15" type="ORF">DB88DRAFT_497408</name>
</gene>
<evidence type="ECO:0000256" key="2">
    <source>
        <dbReference type="ARBA" id="ARBA00022723"/>
    </source>
</evidence>
<dbReference type="GO" id="GO:0005634">
    <property type="term" value="C:nucleus"/>
    <property type="evidence" value="ECO:0007669"/>
    <property type="project" value="TreeGrafter"/>
</dbReference>
<dbReference type="GO" id="GO:0008081">
    <property type="term" value="F:phosphoric diester hydrolase activity"/>
    <property type="evidence" value="ECO:0007669"/>
    <property type="project" value="TreeGrafter"/>
</dbReference>
<dbReference type="GO" id="GO:0008311">
    <property type="term" value="F:double-stranded DNA 3'-5' DNA exonuclease activity"/>
    <property type="evidence" value="ECO:0007669"/>
    <property type="project" value="TreeGrafter"/>
</dbReference>
<comment type="similarity">
    <text evidence="1 12">Belongs to the DNA repair enzymes AP/ExoA family.</text>
</comment>
<feature type="binding site" evidence="9">
    <location>
        <position position="7"/>
    </location>
    <ligand>
        <name>Mg(2+)</name>
        <dbReference type="ChEBI" id="CHEBI:18420"/>
        <label>1</label>
    </ligand>
</feature>
<evidence type="ECO:0000313" key="15">
    <source>
        <dbReference type="EMBL" id="KAK1922168.1"/>
    </source>
</evidence>
<keyword evidence="2 9" id="KW-0479">Metal-binding</keyword>
<comment type="caution">
    <text evidence="15">The sequence shown here is derived from an EMBL/GenBank/DDBJ whole genome shotgun (WGS) entry which is preliminary data.</text>
</comment>
<dbReference type="InterPro" id="IPR010666">
    <property type="entry name" value="Znf_GRF"/>
</dbReference>
<feature type="domain" description="GRF-type" evidence="14">
    <location>
        <begin position="535"/>
        <end position="596"/>
    </location>
</feature>
<feature type="compositionally biased region" description="Low complexity" evidence="13">
    <location>
        <begin position="384"/>
        <end position="394"/>
    </location>
</feature>
<keyword evidence="5" id="KW-0862">Zinc</keyword>
<dbReference type="InterPro" id="IPR004808">
    <property type="entry name" value="AP_endonuc_1"/>
</dbReference>
<dbReference type="EMBL" id="JAODAN010000009">
    <property type="protein sequence ID" value="KAK1922168.1"/>
    <property type="molecule type" value="Genomic_DNA"/>
</dbReference>
<dbReference type="SUPFAM" id="SSF56219">
    <property type="entry name" value="DNase I-like"/>
    <property type="match status" value="1"/>
</dbReference>
<dbReference type="GO" id="GO:0003906">
    <property type="term" value="F:DNA-(apurinic or apyrimidinic site) endonuclease activity"/>
    <property type="evidence" value="ECO:0007669"/>
    <property type="project" value="TreeGrafter"/>
</dbReference>
<keyword evidence="4" id="KW-0378">Hydrolase</keyword>
<comment type="cofactor">
    <cofactor evidence="9 12">
        <name>Mg(2+)</name>
        <dbReference type="ChEBI" id="CHEBI:18420"/>
    </cofactor>
    <cofactor evidence="9 12">
        <name>Mn(2+)</name>
        <dbReference type="ChEBI" id="CHEBI:29035"/>
    </cofactor>
    <text evidence="9 12">Probably binds two magnesium or manganese ions per subunit.</text>
</comment>
<feature type="binding site" evidence="9">
    <location>
        <position position="44"/>
    </location>
    <ligand>
        <name>Mg(2+)</name>
        <dbReference type="ChEBI" id="CHEBI:18420"/>
        <label>1</label>
    </ligand>
</feature>
<reference evidence="15" key="1">
    <citation type="submission" date="2023-02" db="EMBL/GenBank/DDBJ databases">
        <title>Identification and recombinant expression of a fungal hydrolase from Papiliotrema laurentii that hydrolyzes apple cutin and clears colloidal polyester polyurethane.</title>
        <authorList>
            <consortium name="DOE Joint Genome Institute"/>
            <person name="Roman V.A."/>
            <person name="Bojanowski C."/>
            <person name="Crable B.R."/>
            <person name="Wagner D.N."/>
            <person name="Hung C.S."/>
            <person name="Nadeau L.J."/>
            <person name="Schratz L."/>
            <person name="Haridas S."/>
            <person name="Pangilinan J."/>
            <person name="Lipzen A."/>
            <person name="Na H."/>
            <person name="Yan M."/>
            <person name="Ng V."/>
            <person name="Grigoriev I.V."/>
            <person name="Spatafora J.W."/>
            <person name="Barlow D."/>
            <person name="Biffinger J."/>
            <person name="Kelley-Loughnane N."/>
            <person name="Varaljay V.A."/>
            <person name="Crookes-Goodson W.J."/>
        </authorList>
    </citation>
    <scope>NUCLEOTIDE SEQUENCE</scope>
    <source>
        <strain evidence="15">5307AH</strain>
    </source>
</reference>
<sequence length="608" mass="68278">MRILTWNVNVLRTCLDYHPFSSMPDRTIQGLLEQLEADIFCFQEHKTRRSQLTKSMACPGHYDGFWTFPRSKTGYSGVCTYVDSRCCVPLKAEEGITGLLLDDPTSTMRPPWTFEERIGHYPDVDALGWHAETDGRPFDPKRLDMEGRSVVCDFGLFVLFNLYSPNETNETRRPYKMNFLMALQERVRLLQAAGREVIIAGDLNIMRAPIDSGEGGVRTSAAQHYEHPARRILDDWCAPKGPMVDVVRESWPEREGMFTVWNQKLDARPANYGSRIDLILCTPGLRPWIKGGDIQPKVFGSDHCPVVIDLHDSIIQDNGKILQLRDMLNPCDRPPSTVPAYMMDPKRQAPEPPRFATKFLDEFSSRQTNLRDFFKGKSKSSPTVSPSAVDEVSPVSPPSRPSSGHSQSTLAPLRVADEAFRSMERHGDSKEAESTSNKTDKQFRSSASAQMSQSKPIRSAKAGGQTRLSSFFRQNSTPADSPMSSLPPTLPIDDESVARAIAEADAERETKRIRLNAEAAPVWSNLFAKKLPPMCTVHQRPCKDFTVKIPGPNKGKRFWLCSLPVGPGYDMGRSKRAREDVNPEYRCDFFLWDSANTRRAAPGDGVDT</sequence>
<dbReference type="PROSITE" id="PS51435">
    <property type="entry name" value="AP_NUCLEASE_F1_4"/>
    <property type="match status" value="1"/>
</dbReference>
<evidence type="ECO:0000256" key="3">
    <source>
        <dbReference type="ARBA" id="ARBA00022771"/>
    </source>
</evidence>
<evidence type="ECO:0000256" key="4">
    <source>
        <dbReference type="ARBA" id="ARBA00022801"/>
    </source>
</evidence>
<dbReference type="EC" id="3.1.-.-" evidence="12"/>
<accession>A0AAD9FP48</accession>
<dbReference type="InterPro" id="IPR005135">
    <property type="entry name" value="Endo/exonuclease/phosphatase"/>
</dbReference>
<feature type="compositionally biased region" description="Polar residues" evidence="13">
    <location>
        <begin position="444"/>
        <end position="456"/>
    </location>
</feature>